<protein>
    <recommendedName>
        <fullName evidence="1">Reverse transcriptase zinc-binding domain-containing protein</fullName>
    </recommendedName>
</protein>
<gene>
    <name evidence="3" type="primary">LOC107937591</name>
</gene>
<dbReference type="AlphaFoldDB" id="A0A1U8MK96"/>
<dbReference type="Pfam" id="PF13966">
    <property type="entry name" value="zf-RVT"/>
    <property type="match status" value="1"/>
</dbReference>
<dbReference type="OrthoDB" id="998849at2759"/>
<proteinExistence type="predicted"/>
<dbReference type="GeneID" id="107937591"/>
<reference evidence="3" key="2">
    <citation type="submission" date="2025-08" db="UniProtKB">
        <authorList>
            <consortium name="RefSeq"/>
        </authorList>
    </citation>
    <scope>IDENTIFICATION</scope>
</reference>
<evidence type="ECO:0000313" key="2">
    <source>
        <dbReference type="Proteomes" id="UP000818029"/>
    </source>
</evidence>
<dbReference type="RefSeq" id="XP_016725984.1">
    <property type="nucleotide sequence ID" value="XM_016870495.1"/>
</dbReference>
<accession>A0A1U8MK96</accession>
<feature type="domain" description="Reverse transcriptase zinc-binding" evidence="1">
    <location>
        <begin position="54"/>
        <end position="140"/>
    </location>
</feature>
<dbReference type="STRING" id="3635.A0A1U8MK96"/>
<keyword evidence="2" id="KW-1185">Reference proteome</keyword>
<evidence type="ECO:0000313" key="3">
    <source>
        <dbReference type="RefSeq" id="XP_016725984.1"/>
    </source>
</evidence>
<dbReference type="PaxDb" id="3635-A0A1U8MK96"/>
<dbReference type="KEGG" id="ghi:107937591"/>
<dbReference type="InterPro" id="IPR026960">
    <property type="entry name" value="RVT-Znf"/>
</dbReference>
<name>A0A1U8MK96_GOSHI</name>
<dbReference type="Proteomes" id="UP000818029">
    <property type="component" value="Chromosome A12"/>
</dbReference>
<reference evidence="2" key="1">
    <citation type="journal article" date="2020" name="Nat. Genet.">
        <title>Genomic diversifications of five Gossypium allopolyploid species and their impact on cotton improvement.</title>
        <authorList>
            <person name="Chen Z.J."/>
            <person name="Sreedasyam A."/>
            <person name="Ando A."/>
            <person name="Song Q."/>
            <person name="De Santiago L.M."/>
            <person name="Hulse-Kemp A.M."/>
            <person name="Ding M."/>
            <person name="Ye W."/>
            <person name="Kirkbride R.C."/>
            <person name="Jenkins J."/>
            <person name="Plott C."/>
            <person name="Lovell J."/>
            <person name="Lin Y.M."/>
            <person name="Vaughn R."/>
            <person name="Liu B."/>
            <person name="Simpson S."/>
            <person name="Scheffler B.E."/>
            <person name="Wen L."/>
            <person name="Saski C.A."/>
            <person name="Grover C.E."/>
            <person name="Hu G."/>
            <person name="Conover J.L."/>
            <person name="Carlson J.W."/>
            <person name="Shu S."/>
            <person name="Boston L.B."/>
            <person name="Williams M."/>
            <person name="Peterson D.G."/>
            <person name="McGee K."/>
            <person name="Jones D.C."/>
            <person name="Wendel J.F."/>
            <person name="Stelly D.M."/>
            <person name="Grimwood J."/>
            <person name="Schmutz J."/>
        </authorList>
    </citation>
    <scope>NUCLEOTIDE SEQUENCE [LARGE SCALE GENOMIC DNA]</scope>
    <source>
        <strain evidence="2">cv. TM-1</strain>
    </source>
</reference>
<organism evidence="2 3">
    <name type="scientific">Gossypium hirsutum</name>
    <name type="common">Upland cotton</name>
    <name type="synonym">Gossypium mexicanum</name>
    <dbReference type="NCBI Taxonomy" id="3635"/>
    <lineage>
        <taxon>Eukaryota</taxon>
        <taxon>Viridiplantae</taxon>
        <taxon>Streptophyta</taxon>
        <taxon>Embryophyta</taxon>
        <taxon>Tracheophyta</taxon>
        <taxon>Spermatophyta</taxon>
        <taxon>Magnoliopsida</taxon>
        <taxon>eudicotyledons</taxon>
        <taxon>Gunneridae</taxon>
        <taxon>Pentapetalae</taxon>
        <taxon>rosids</taxon>
        <taxon>malvids</taxon>
        <taxon>Malvales</taxon>
        <taxon>Malvaceae</taxon>
        <taxon>Malvoideae</taxon>
        <taxon>Gossypium</taxon>
    </lineage>
</organism>
<evidence type="ECO:0000259" key="1">
    <source>
        <dbReference type="Pfam" id="PF13966"/>
    </source>
</evidence>
<sequence length="234" mass="27245">MVSELLNDSRDGWHENRVKELYGDYLGDQICKIPVIHNGPNDKLIWFSNPNGSFTTKSGYSWLTLKHIGYGPHQVFWRLTWKLQTLPKIRIFCLRLGHEILPTNEKIASIQSDFDSSCPRCGLEKETLIHALKKFPMARAVLMHRGLNNNLFEGDYNRCCDWIEGAVQLLDKKALSYFITVLWNIWNGRNNRIFRGVEEEAKTTWERPASLSHDFRIFNLLENPVLPRKSEDKA</sequence>